<dbReference type="EMBL" id="GAIX01004389">
    <property type="protein sequence ID" value="JAA88171.1"/>
    <property type="molecule type" value="Transcribed_RNA"/>
</dbReference>
<evidence type="ECO:0000313" key="1">
    <source>
        <dbReference type="EMBL" id="JAA88171.1"/>
    </source>
</evidence>
<dbReference type="AlphaFoldDB" id="S4P7Y2"/>
<protein>
    <submittedName>
        <fullName evidence="1">Uncharacterized protein</fullName>
    </submittedName>
</protein>
<sequence length="86" mass="10034">MFSIIVLSYFYPELLSHDATRLLLVVTKSDVLQQISRDLRLSQACREIRNHPAESTKSSRVYTHIYSYVNVKRASLRVIKVICYTQ</sequence>
<proteinExistence type="predicted"/>
<organism evidence="1">
    <name type="scientific">Pararge aegeria</name>
    <name type="common">speckled wood butterfly</name>
    <dbReference type="NCBI Taxonomy" id="116150"/>
    <lineage>
        <taxon>Eukaryota</taxon>
        <taxon>Metazoa</taxon>
        <taxon>Ecdysozoa</taxon>
        <taxon>Arthropoda</taxon>
        <taxon>Hexapoda</taxon>
        <taxon>Insecta</taxon>
        <taxon>Pterygota</taxon>
        <taxon>Neoptera</taxon>
        <taxon>Endopterygota</taxon>
        <taxon>Lepidoptera</taxon>
        <taxon>Glossata</taxon>
        <taxon>Ditrysia</taxon>
        <taxon>Papilionoidea</taxon>
        <taxon>Nymphalidae</taxon>
        <taxon>Satyrinae</taxon>
        <taxon>Satyrini</taxon>
        <taxon>Parargina</taxon>
        <taxon>Pararge</taxon>
    </lineage>
</organism>
<name>S4P7Y2_9NEOP</name>
<reference evidence="1" key="1">
    <citation type="journal article" date="2013" name="BMC Genomics">
        <title>Unscrambling butterfly oogenesis.</title>
        <authorList>
            <person name="Carter J.M."/>
            <person name="Baker S.C."/>
            <person name="Pink R."/>
            <person name="Carter D.R."/>
            <person name="Collins A."/>
            <person name="Tomlin J."/>
            <person name="Gibbs M."/>
            <person name="Breuker C.J."/>
        </authorList>
    </citation>
    <scope>NUCLEOTIDE SEQUENCE</scope>
    <source>
        <tissue evidence="1">Ovary</tissue>
    </source>
</reference>
<accession>S4P7Y2</accession>
<reference evidence="1" key="2">
    <citation type="submission" date="2013-05" db="EMBL/GenBank/DDBJ databases">
        <authorList>
            <person name="Carter J.-M."/>
            <person name="Baker S.C."/>
            <person name="Pink R."/>
            <person name="Carter D.R.F."/>
            <person name="Collins A."/>
            <person name="Tomlin J."/>
            <person name="Gibbs M."/>
            <person name="Breuker C.J."/>
        </authorList>
    </citation>
    <scope>NUCLEOTIDE SEQUENCE</scope>
    <source>
        <tissue evidence="1">Ovary</tissue>
    </source>
</reference>